<dbReference type="InterPro" id="IPR038925">
    <property type="entry name" value="At3g17800-like"/>
</dbReference>
<gene>
    <name evidence="1" type="ORF">PCOR1329_LOCUS43068</name>
</gene>
<keyword evidence="2" id="KW-1185">Reference proteome</keyword>
<accession>A0ABN9TXW7</accession>
<dbReference type="PANTHER" id="PTHR31808">
    <property type="entry name" value="EXPRESSED PROTEIN"/>
    <property type="match status" value="1"/>
</dbReference>
<dbReference type="EMBL" id="CAUYUJ010015173">
    <property type="protein sequence ID" value="CAK0850762.1"/>
    <property type="molecule type" value="Genomic_DNA"/>
</dbReference>
<comment type="caution">
    <text evidence="1">The sequence shown here is derived from an EMBL/GenBank/DDBJ whole genome shotgun (WGS) entry which is preliminary data.</text>
</comment>
<dbReference type="Proteomes" id="UP001189429">
    <property type="component" value="Unassembled WGS sequence"/>
</dbReference>
<evidence type="ECO:0000313" key="1">
    <source>
        <dbReference type="EMBL" id="CAK0850762.1"/>
    </source>
</evidence>
<evidence type="ECO:0000313" key="2">
    <source>
        <dbReference type="Proteomes" id="UP001189429"/>
    </source>
</evidence>
<dbReference type="Pfam" id="PF05542">
    <property type="entry name" value="DUF760"/>
    <property type="match status" value="1"/>
</dbReference>
<protein>
    <submittedName>
        <fullName evidence="1">Uncharacterized protein</fullName>
    </submittedName>
</protein>
<reference evidence="1" key="1">
    <citation type="submission" date="2023-10" db="EMBL/GenBank/DDBJ databases">
        <authorList>
            <person name="Chen Y."/>
            <person name="Shah S."/>
            <person name="Dougan E. K."/>
            <person name="Thang M."/>
            <person name="Chan C."/>
        </authorList>
    </citation>
    <scope>NUCLEOTIDE SEQUENCE [LARGE SCALE GENOMIC DNA]</scope>
</reference>
<organism evidence="1 2">
    <name type="scientific">Prorocentrum cordatum</name>
    <dbReference type="NCBI Taxonomy" id="2364126"/>
    <lineage>
        <taxon>Eukaryota</taxon>
        <taxon>Sar</taxon>
        <taxon>Alveolata</taxon>
        <taxon>Dinophyceae</taxon>
        <taxon>Prorocentrales</taxon>
        <taxon>Prorocentraceae</taxon>
        <taxon>Prorocentrum</taxon>
    </lineage>
</organism>
<proteinExistence type="predicted"/>
<dbReference type="InterPro" id="IPR008479">
    <property type="entry name" value="DUF760"/>
</dbReference>
<name>A0ABN9TXW7_9DINO</name>
<sequence>MWLLRASTPRPAAARGDTRRWAAVHGPAARRAAAGASAPRPRLARCSRWWPPRAGWRSAWHSQQRGGCCQAVGPPCGRAARARRSLPGLRAGLTRRPASWRFRACPARGSWPADLMWADPAMVDDAIDHELGLLEEERVATCAGQGGSRMRKGIAKVRGSAASEAMSELMYLRVCSRFRRLGARLVSPMREGGHAAPNEVALPVLSTNIHSQDALALLYQTLSRKMVMGPGEPYDFQRSPRSAMPVVCVGQLYVLAMMFGHLLRNVDARFQLEKSLGAAAGRSLQRYLEGFAPRQLEDMARFASLEAQLAAELHVRGLFGDLRAKKEELLGMLAQEADGSKRDTERRVKRVLQGSVLRFQAGELRRVLLEAVAFGGFLGDVNCQVSDFCAPTPSASWRLESFGLEDPGGSGGSKFLKWLLE</sequence>
<dbReference type="PANTHER" id="PTHR31808:SF4">
    <property type="entry name" value="LIGASE, PUTATIVE (DUF760)-RELATED"/>
    <property type="match status" value="1"/>
</dbReference>